<keyword evidence="1 6" id="KW-0645">Protease</keyword>
<dbReference type="AlphaFoldDB" id="A0A8H8BUR7"/>
<evidence type="ECO:0000256" key="5">
    <source>
        <dbReference type="ARBA" id="ARBA00023049"/>
    </source>
</evidence>
<accession>A0A8H8BUR7</accession>
<proteinExistence type="inferred from homology"/>
<keyword evidence="3 6" id="KW-0378">Hydrolase</keyword>
<evidence type="ECO:0000313" key="9">
    <source>
        <dbReference type="Proteomes" id="UP000664132"/>
    </source>
</evidence>
<keyword evidence="4 6" id="KW-0862">Zinc</keyword>
<comment type="caution">
    <text evidence="8">The sequence shown here is derived from an EMBL/GenBank/DDBJ whole genome shotgun (WGS) entry which is preliminary data.</text>
</comment>
<name>A0A8H8BUR7_9HELO</name>
<dbReference type="GO" id="GO:0016020">
    <property type="term" value="C:membrane"/>
    <property type="evidence" value="ECO:0007669"/>
    <property type="project" value="TreeGrafter"/>
</dbReference>
<dbReference type="OrthoDB" id="3564152at2759"/>
<dbReference type="EMBL" id="JAFJYH010000021">
    <property type="protein sequence ID" value="KAG4424434.1"/>
    <property type="molecule type" value="Genomic_DNA"/>
</dbReference>
<protein>
    <recommendedName>
        <fullName evidence="7">Peptidase M48 domain-containing protein</fullName>
    </recommendedName>
</protein>
<dbReference type="Proteomes" id="UP000664132">
    <property type="component" value="Unassembled WGS sequence"/>
</dbReference>
<keyword evidence="9" id="KW-1185">Reference proteome</keyword>
<dbReference type="Gene3D" id="3.30.2010.10">
    <property type="entry name" value="Metalloproteases ('zincins'), catalytic domain"/>
    <property type="match status" value="1"/>
</dbReference>
<dbReference type="InterPro" id="IPR051156">
    <property type="entry name" value="Mito/Outer_Membr_Metalloprot"/>
</dbReference>
<gene>
    <name evidence="8" type="ORF">IFR04_002490</name>
</gene>
<evidence type="ECO:0000313" key="8">
    <source>
        <dbReference type="EMBL" id="KAG4424434.1"/>
    </source>
</evidence>
<dbReference type="GO" id="GO:0046872">
    <property type="term" value="F:metal ion binding"/>
    <property type="evidence" value="ECO:0007669"/>
    <property type="project" value="UniProtKB-KW"/>
</dbReference>
<evidence type="ECO:0000256" key="6">
    <source>
        <dbReference type="RuleBase" id="RU003983"/>
    </source>
</evidence>
<dbReference type="PANTHER" id="PTHR22726">
    <property type="entry name" value="METALLOENDOPEPTIDASE OMA1"/>
    <property type="match status" value="1"/>
</dbReference>
<dbReference type="InterPro" id="IPR001915">
    <property type="entry name" value="Peptidase_M48"/>
</dbReference>
<evidence type="ECO:0000256" key="1">
    <source>
        <dbReference type="ARBA" id="ARBA00022670"/>
    </source>
</evidence>
<organism evidence="8 9">
    <name type="scientific">Cadophora malorum</name>
    <dbReference type="NCBI Taxonomy" id="108018"/>
    <lineage>
        <taxon>Eukaryota</taxon>
        <taxon>Fungi</taxon>
        <taxon>Dikarya</taxon>
        <taxon>Ascomycota</taxon>
        <taxon>Pezizomycotina</taxon>
        <taxon>Leotiomycetes</taxon>
        <taxon>Helotiales</taxon>
        <taxon>Ploettnerulaceae</taxon>
        <taxon>Cadophora</taxon>
    </lineage>
</organism>
<feature type="domain" description="Peptidase M48" evidence="7">
    <location>
        <begin position="39"/>
        <end position="123"/>
    </location>
</feature>
<keyword evidence="5 6" id="KW-0482">Metalloprotease</keyword>
<dbReference type="GO" id="GO:0051603">
    <property type="term" value="P:proteolysis involved in protein catabolic process"/>
    <property type="evidence" value="ECO:0007669"/>
    <property type="project" value="TreeGrafter"/>
</dbReference>
<dbReference type="GO" id="GO:0004222">
    <property type="term" value="F:metalloendopeptidase activity"/>
    <property type="evidence" value="ECO:0007669"/>
    <property type="project" value="InterPro"/>
</dbReference>
<evidence type="ECO:0000256" key="2">
    <source>
        <dbReference type="ARBA" id="ARBA00022723"/>
    </source>
</evidence>
<dbReference type="Pfam" id="PF01435">
    <property type="entry name" value="Peptidase_M48"/>
    <property type="match status" value="1"/>
</dbReference>
<evidence type="ECO:0000256" key="4">
    <source>
        <dbReference type="ARBA" id="ARBA00022833"/>
    </source>
</evidence>
<dbReference type="PANTHER" id="PTHR22726:SF1">
    <property type="entry name" value="METALLOENDOPEPTIDASE OMA1, MITOCHONDRIAL"/>
    <property type="match status" value="1"/>
</dbReference>
<comment type="similarity">
    <text evidence="6">Belongs to the peptidase M48 family.</text>
</comment>
<evidence type="ECO:0000259" key="7">
    <source>
        <dbReference type="Pfam" id="PF01435"/>
    </source>
</evidence>
<evidence type="ECO:0000256" key="3">
    <source>
        <dbReference type="ARBA" id="ARBA00022801"/>
    </source>
</evidence>
<comment type="cofactor">
    <cofactor evidence="6">
        <name>Zn(2+)</name>
        <dbReference type="ChEBI" id="CHEBI:29105"/>
    </cofactor>
    <text evidence="6">Binds 1 zinc ion per subunit.</text>
</comment>
<keyword evidence="2" id="KW-0479">Metal-binding</keyword>
<sequence>MIWYDSDFDEEIGFPVAEWMLNSEGKPMLGPDDPVAKAVHGVMSRLTQVEFAQGLNIKTCVLDDMEQRRASAGPGKDGDRIFITTAWLSSCMSMDDISGVLAHEVAHLVARHVIERRTTKLFATEIAKWFGFTGALGNDLVQSRMHELEAYHMGLLIMAQRTDAHNVTPCLLSLGEKARVHLKKRKAEDYMKPEALLKRIEDRMSRLELTLVVLMEANKNVKLDGVKQQALAETTDSLVAVNEAKVSTSK</sequence>
<reference evidence="8" key="1">
    <citation type="submission" date="2021-02" db="EMBL/GenBank/DDBJ databases">
        <title>Genome sequence Cadophora malorum strain M34.</title>
        <authorList>
            <person name="Stefanovic E."/>
            <person name="Vu D."/>
            <person name="Scully C."/>
            <person name="Dijksterhuis J."/>
            <person name="Roader J."/>
            <person name="Houbraken J."/>
        </authorList>
    </citation>
    <scope>NUCLEOTIDE SEQUENCE</scope>
    <source>
        <strain evidence="8">M34</strain>
    </source>
</reference>